<evidence type="ECO:0000259" key="2">
    <source>
        <dbReference type="Pfam" id="PF07589"/>
    </source>
</evidence>
<organism evidence="3 4">
    <name type="scientific">Sulfuricella denitrificans (strain DSM 22764 / NBRC 105220 / skB26)</name>
    <dbReference type="NCBI Taxonomy" id="1163617"/>
    <lineage>
        <taxon>Bacteria</taxon>
        <taxon>Pseudomonadati</taxon>
        <taxon>Pseudomonadota</taxon>
        <taxon>Betaproteobacteria</taxon>
        <taxon>Nitrosomonadales</taxon>
        <taxon>Sulfuricellaceae</taxon>
        <taxon>Sulfuricella</taxon>
    </lineage>
</organism>
<accession>S6AI02</accession>
<dbReference type="InterPro" id="IPR049672">
    <property type="entry name" value="Xrt_dep_XDP1"/>
</dbReference>
<feature type="domain" description="Ice-binding protein C-terminal" evidence="2">
    <location>
        <begin position="262"/>
        <end position="283"/>
    </location>
</feature>
<dbReference type="EMBL" id="AP013066">
    <property type="protein sequence ID" value="BAN35796.1"/>
    <property type="molecule type" value="Genomic_DNA"/>
</dbReference>
<dbReference type="InterPro" id="IPR013424">
    <property type="entry name" value="Ice-binding_C"/>
</dbReference>
<dbReference type="RefSeq" id="WP_023506937.1">
    <property type="nucleotide sequence ID" value="NC_022357.1"/>
</dbReference>
<proteinExistence type="predicted"/>
<gene>
    <name evidence="3" type="ORF">SCD_n01985</name>
</gene>
<dbReference type="Pfam" id="PF07589">
    <property type="entry name" value="PEP-CTERM"/>
    <property type="match status" value="1"/>
</dbReference>
<feature type="signal peptide" evidence="1">
    <location>
        <begin position="1"/>
        <end position="24"/>
    </location>
</feature>
<evidence type="ECO:0000313" key="3">
    <source>
        <dbReference type="EMBL" id="BAN35796.1"/>
    </source>
</evidence>
<dbReference type="NCBIfam" id="NF041927">
    <property type="entry name" value="Xrt_dep_XDP1"/>
    <property type="match status" value="1"/>
</dbReference>
<dbReference type="eggNOG" id="ENOG5032YWX">
    <property type="taxonomic scope" value="Bacteria"/>
</dbReference>
<protein>
    <submittedName>
        <fullName evidence="3">PEP-CTERM putative exosortase interaction domain protein</fullName>
    </submittedName>
</protein>
<dbReference type="NCBIfam" id="TIGR02595">
    <property type="entry name" value="PEP_CTERM"/>
    <property type="match status" value="1"/>
</dbReference>
<feature type="chain" id="PRO_5004536165" evidence="1">
    <location>
        <begin position="25"/>
        <end position="284"/>
    </location>
</feature>
<dbReference type="STRING" id="1163617.SCD_n01985"/>
<dbReference type="HOGENOM" id="CLU_074051_0_0_4"/>
<name>S6AI02_SULDS</name>
<sequence length="284" mass="28818">MKPNTLIAAILALAGIALALPVQATTTYSYSWDLGASGIETGAGTYGNTRTYAATGTPSPAPANNVVASAWADTTSGTSTTAATASNSTLNSAYLGSYTGGLGVSNRLEGIGVSAPNHALDNATNYDSIEFKFGTATTLSAVTIGYPSATSTYDSDISVLAWIGAGSPTLLGNKYGSLVGSGWSVIGNYSNVATLPNQTINLSTGVSSSYWIVAAYNSVFGSTCLDAVTGQSVACNTPTTSYDYVKVQMLAGSTTTTPPPGVPEPATLLLFGAGLLGLVRMRRQ</sequence>
<keyword evidence="4" id="KW-1185">Reference proteome</keyword>
<dbReference type="Proteomes" id="UP000015559">
    <property type="component" value="Chromosome"/>
</dbReference>
<reference evidence="3 4" key="1">
    <citation type="journal article" date="2012" name="Appl. Environ. Microbiol.">
        <title>Draft genome sequence of a psychrotolerant sulfur-oxidizing bacterium, Sulfuricella denitrificans skB26, and proteomic insights into cold adaptation.</title>
        <authorList>
            <person name="Watanabe T."/>
            <person name="Kojima H."/>
            <person name="Fukui M."/>
        </authorList>
    </citation>
    <scope>NUCLEOTIDE SEQUENCE [LARGE SCALE GENOMIC DNA]</scope>
    <source>
        <strain evidence="4">skB26</strain>
    </source>
</reference>
<dbReference type="KEGG" id="sdr:SCD_n01985"/>
<evidence type="ECO:0000313" key="4">
    <source>
        <dbReference type="Proteomes" id="UP000015559"/>
    </source>
</evidence>
<dbReference type="OrthoDB" id="8544832at2"/>
<dbReference type="AlphaFoldDB" id="S6AI02"/>
<evidence type="ECO:0000256" key="1">
    <source>
        <dbReference type="SAM" id="SignalP"/>
    </source>
</evidence>
<keyword evidence="1" id="KW-0732">Signal</keyword>